<organism evidence="1 2">
    <name type="scientific">Skeletonema marinoi</name>
    <dbReference type="NCBI Taxonomy" id="267567"/>
    <lineage>
        <taxon>Eukaryota</taxon>
        <taxon>Sar</taxon>
        <taxon>Stramenopiles</taxon>
        <taxon>Ochrophyta</taxon>
        <taxon>Bacillariophyta</taxon>
        <taxon>Coscinodiscophyceae</taxon>
        <taxon>Thalassiosirophycidae</taxon>
        <taxon>Thalassiosirales</taxon>
        <taxon>Skeletonemataceae</taxon>
        <taxon>Skeletonema</taxon>
        <taxon>Skeletonema marinoi-dohrnii complex</taxon>
    </lineage>
</organism>
<protein>
    <submittedName>
        <fullName evidence="1">Uncharacterized protein</fullName>
    </submittedName>
</protein>
<dbReference type="EMBL" id="JATAAI010000052">
    <property type="protein sequence ID" value="KAK1733201.1"/>
    <property type="molecule type" value="Genomic_DNA"/>
</dbReference>
<dbReference type="AlphaFoldDB" id="A0AAD8XTQ6"/>
<proteinExistence type="predicted"/>
<accession>A0AAD8XTQ6</accession>
<reference evidence="1" key="1">
    <citation type="submission" date="2023-06" db="EMBL/GenBank/DDBJ databases">
        <title>Survivors Of The Sea: Transcriptome response of Skeletonema marinoi to long-term dormancy.</title>
        <authorList>
            <person name="Pinder M.I.M."/>
            <person name="Kourtchenko O."/>
            <person name="Robertson E.K."/>
            <person name="Larsson T."/>
            <person name="Maumus F."/>
            <person name="Osuna-Cruz C.M."/>
            <person name="Vancaester E."/>
            <person name="Stenow R."/>
            <person name="Vandepoele K."/>
            <person name="Ploug H."/>
            <person name="Bruchert V."/>
            <person name="Godhe A."/>
            <person name="Topel M."/>
        </authorList>
    </citation>
    <scope>NUCLEOTIDE SEQUENCE</scope>
    <source>
        <strain evidence="1">R05AC</strain>
    </source>
</reference>
<evidence type="ECO:0000313" key="1">
    <source>
        <dbReference type="EMBL" id="KAK1733201.1"/>
    </source>
</evidence>
<sequence length="169" mass="18964">MPEAFLRKLFEWLKAGQADSQDKLVSFVDIIEFIRCDVILRIYGVASSDLTSFGVTADQFKRYKRVHAAMKAADMPASKRHANEVARTNNDDLVPAGPAAETFDPIMEEVIEAINNEWAKNFFVLGESWIDVDDDKLNNCSPKFQAYGLKRTPTKDKKLKPVNHVAATG</sequence>
<name>A0AAD8XTQ6_9STRA</name>
<comment type="caution">
    <text evidence="1">The sequence shown here is derived from an EMBL/GenBank/DDBJ whole genome shotgun (WGS) entry which is preliminary data.</text>
</comment>
<keyword evidence="2" id="KW-1185">Reference proteome</keyword>
<dbReference type="Proteomes" id="UP001224775">
    <property type="component" value="Unassembled WGS sequence"/>
</dbReference>
<evidence type="ECO:0000313" key="2">
    <source>
        <dbReference type="Proteomes" id="UP001224775"/>
    </source>
</evidence>
<gene>
    <name evidence="1" type="ORF">QTG54_016058</name>
</gene>